<feature type="compositionally biased region" description="Basic and acidic residues" evidence="1">
    <location>
        <begin position="193"/>
        <end position="202"/>
    </location>
</feature>
<feature type="region of interest" description="Disordered" evidence="1">
    <location>
        <begin position="109"/>
        <end position="144"/>
    </location>
</feature>
<feature type="region of interest" description="Disordered" evidence="1">
    <location>
        <begin position="1"/>
        <end position="64"/>
    </location>
</feature>
<dbReference type="GO" id="GO:1904161">
    <property type="term" value="P:DNA synthesis involved in UV-damage excision repair"/>
    <property type="evidence" value="ECO:0007669"/>
    <property type="project" value="TreeGrafter"/>
</dbReference>
<feature type="compositionally biased region" description="Pro residues" evidence="1">
    <location>
        <begin position="117"/>
        <end position="131"/>
    </location>
</feature>
<dbReference type="GO" id="GO:0006297">
    <property type="term" value="P:nucleotide-excision repair, DNA gap filling"/>
    <property type="evidence" value="ECO:0007669"/>
    <property type="project" value="TreeGrafter"/>
</dbReference>
<reference evidence="3" key="1">
    <citation type="submission" date="2025-08" db="UniProtKB">
        <authorList>
            <consortium name="RefSeq"/>
        </authorList>
    </citation>
    <scope>IDENTIFICATION</scope>
    <source>
        <tissue evidence="3">Skeletal muscle</tissue>
    </source>
</reference>
<dbReference type="Pfam" id="PF09507">
    <property type="entry name" value="CDC27"/>
    <property type="match status" value="1"/>
</dbReference>
<name>A0A6I9YLC5_9SAUR</name>
<dbReference type="KEGG" id="tsr:106551461"/>
<dbReference type="RefSeq" id="XP_013925042.1">
    <property type="nucleotide sequence ID" value="XM_014069567.1"/>
</dbReference>
<feature type="region of interest" description="Disordered" evidence="1">
    <location>
        <begin position="165"/>
        <end position="227"/>
    </location>
</feature>
<protein>
    <submittedName>
        <fullName evidence="3">DNA polymerase delta subunit 3-like</fullName>
    </submittedName>
</protein>
<organism evidence="2 3">
    <name type="scientific">Thamnophis sirtalis</name>
    <dbReference type="NCBI Taxonomy" id="35019"/>
    <lineage>
        <taxon>Eukaryota</taxon>
        <taxon>Metazoa</taxon>
        <taxon>Chordata</taxon>
        <taxon>Craniata</taxon>
        <taxon>Vertebrata</taxon>
        <taxon>Euteleostomi</taxon>
        <taxon>Lepidosauria</taxon>
        <taxon>Squamata</taxon>
        <taxon>Bifurcata</taxon>
        <taxon>Unidentata</taxon>
        <taxon>Episquamata</taxon>
        <taxon>Toxicofera</taxon>
        <taxon>Serpentes</taxon>
        <taxon>Colubroidea</taxon>
        <taxon>Colubridae</taxon>
        <taxon>Natricinae</taxon>
        <taxon>Thamnophis</taxon>
    </lineage>
</organism>
<dbReference type="OrthoDB" id="514823at2759"/>
<accession>A0A6I9YLC5</accession>
<dbReference type="GO" id="GO:0043625">
    <property type="term" value="C:delta DNA polymerase complex"/>
    <property type="evidence" value="ECO:0007669"/>
    <property type="project" value="InterPro"/>
</dbReference>
<feature type="compositionally biased region" description="Low complexity" evidence="1">
    <location>
        <begin position="1"/>
        <end position="16"/>
    </location>
</feature>
<dbReference type="InterPro" id="IPR019038">
    <property type="entry name" value="POLD3"/>
</dbReference>
<gene>
    <name evidence="3" type="primary">LOC106551461</name>
</gene>
<dbReference type="GO" id="GO:0003887">
    <property type="term" value="F:DNA-directed DNA polymerase activity"/>
    <property type="evidence" value="ECO:0007669"/>
    <property type="project" value="TreeGrafter"/>
</dbReference>
<dbReference type="PANTHER" id="PTHR17598:SF13">
    <property type="entry name" value="DNA POLYMERASE DELTA SUBUNIT 3"/>
    <property type="match status" value="1"/>
</dbReference>
<evidence type="ECO:0000313" key="3">
    <source>
        <dbReference type="RefSeq" id="XP_013925042.1"/>
    </source>
</evidence>
<dbReference type="GeneID" id="106551461"/>
<dbReference type="Proteomes" id="UP000504617">
    <property type="component" value="Unplaced"/>
</dbReference>
<evidence type="ECO:0000313" key="2">
    <source>
        <dbReference type="Proteomes" id="UP000504617"/>
    </source>
</evidence>
<dbReference type="GO" id="GO:0006271">
    <property type="term" value="P:DNA strand elongation involved in DNA replication"/>
    <property type="evidence" value="ECO:0007669"/>
    <property type="project" value="TreeGrafter"/>
</dbReference>
<dbReference type="AlphaFoldDB" id="A0A6I9YLC5"/>
<evidence type="ECO:0000256" key="1">
    <source>
        <dbReference type="SAM" id="MobiDB-lite"/>
    </source>
</evidence>
<dbReference type="PANTHER" id="PTHR17598">
    <property type="entry name" value="DNA POLYMERASE DELTA SUBUNIT 3"/>
    <property type="match status" value="1"/>
</dbReference>
<keyword evidence="2" id="KW-1185">Reference proteome</keyword>
<proteinExistence type="predicted"/>
<sequence length="227" mass="24401">MAAAVGPVGQAAGSSVPQLRRGRGRRRRDEAVPADDDGDPPESPARRSGQREGPAGDPGPPRVRQFQIQNILCGYFLTKTELPSKSGLDNLYPNVSLAFIKGIAQYSSSLATSEDTPPVPAQKPRTQPAPKPTEASVGVKRRKRKRVLKSRTFVDDEGCIVTEKAYESQSCTESEEDVRTKPAAAPKAPVGPPKKDPKEEKRGTKKGGLAPGKANKQASIMGFFQKK</sequence>